<comment type="caution">
    <text evidence="2">The sequence shown here is derived from an EMBL/GenBank/DDBJ whole genome shotgun (WGS) entry which is preliminary data.</text>
</comment>
<keyword evidence="3" id="KW-1185">Reference proteome</keyword>
<dbReference type="Proteomes" id="UP000253664">
    <property type="component" value="Unassembled WGS sequence"/>
</dbReference>
<name>A0A367LHJ3_9HYPO</name>
<reference evidence="2 3" key="1">
    <citation type="journal article" date="2015" name="BMC Genomics">
        <title>Insights from the genome of Ophiocordyceps polyrhachis-furcata to pathogenicity and host specificity in insect fungi.</title>
        <authorList>
            <person name="Wichadakul D."/>
            <person name="Kobmoo N."/>
            <person name="Ingsriswang S."/>
            <person name="Tangphatsornruang S."/>
            <person name="Chantasingh D."/>
            <person name="Luangsa-ard J.J."/>
            <person name="Eurwilaichitr L."/>
        </authorList>
    </citation>
    <scope>NUCLEOTIDE SEQUENCE [LARGE SCALE GENOMIC DNA]</scope>
    <source>
        <strain evidence="2 3">BCC 54312</strain>
    </source>
</reference>
<organism evidence="2 3">
    <name type="scientific">Ophiocordyceps polyrhachis-furcata BCC 54312</name>
    <dbReference type="NCBI Taxonomy" id="1330021"/>
    <lineage>
        <taxon>Eukaryota</taxon>
        <taxon>Fungi</taxon>
        <taxon>Dikarya</taxon>
        <taxon>Ascomycota</taxon>
        <taxon>Pezizomycotina</taxon>
        <taxon>Sordariomycetes</taxon>
        <taxon>Hypocreomycetidae</taxon>
        <taxon>Hypocreales</taxon>
        <taxon>Ophiocordycipitaceae</taxon>
        <taxon>Ophiocordyceps</taxon>
    </lineage>
</organism>
<protein>
    <submittedName>
        <fullName evidence="2">Uncharacterized protein</fullName>
    </submittedName>
</protein>
<feature type="region of interest" description="Disordered" evidence="1">
    <location>
        <begin position="1"/>
        <end position="34"/>
    </location>
</feature>
<accession>A0A367LHJ3</accession>
<proteinExistence type="predicted"/>
<feature type="compositionally biased region" description="Polar residues" evidence="1">
    <location>
        <begin position="1"/>
        <end position="15"/>
    </location>
</feature>
<evidence type="ECO:0000256" key="1">
    <source>
        <dbReference type="SAM" id="MobiDB-lite"/>
    </source>
</evidence>
<evidence type="ECO:0000313" key="3">
    <source>
        <dbReference type="Proteomes" id="UP000253664"/>
    </source>
</evidence>
<dbReference type="EMBL" id="LKCN02000005">
    <property type="protein sequence ID" value="RCI13880.1"/>
    <property type="molecule type" value="Genomic_DNA"/>
</dbReference>
<evidence type="ECO:0000313" key="2">
    <source>
        <dbReference type="EMBL" id="RCI13880.1"/>
    </source>
</evidence>
<dbReference type="AlphaFoldDB" id="A0A367LHJ3"/>
<gene>
    <name evidence="2" type="ORF">L249_7964</name>
</gene>
<sequence length="89" mass="9095">MLDHASTCQGMTTLISFDPGAKSERGGNGDGRGVRSGGLVALLLTLCDGDSSRHTSGEAGVEGWRGGREGASITIGREHGQKPVMQASP</sequence>